<evidence type="ECO:0000256" key="7">
    <source>
        <dbReference type="ARBA" id="ARBA00022798"/>
    </source>
</evidence>
<dbReference type="RefSeq" id="WP_127700466.1">
    <property type="nucleotide sequence ID" value="NZ_SACS01000021.1"/>
</dbReference>
<dbReference type="Pfam" id="PF00370">
    <property type="entry name" value="FGGY_N"/>
    <property type="match status" value="1"/>
</dbReference>
<dbReference type="GO" id="GO:0004370">
    <property type="term" value="F:glycerol kinase activity"/>
    <property type="evidence" value="ECO:0007669"/>
    <property type="project" value="UniProtKB-EC"/>
</dbReference>
<keyword evidence="15" id="KW-1185">Reference proteome</keyword>
<dbReference type="PANTHER" id="PTHR10196:SF78">
    <property type="entry name" value="GLYCEROL KINASE"/>
    <property type="match status" value="1"/>
</dbReference>
<comment type="catalytic activity">
    <reaction evidence="10">
        <text>glycerol + ATP = sn-glycerol 3-phosphate + ADP + H(+)</text>
        <dbReference type="Rhea" id="RHEA:21644"/>
        <dbReference type="ChEBI" id="CHEBI:15378"/>
        <dbReference type="ChEBI" id="CHEBI:17754"/>
        <dbReference type="ChEBI" id="CHEBI:30616"/>
        <dbReference type="ChEBI" id="CHEBI:57597"/>
        <dbReference type="ChEBI" id="CHEBI:456216"/>
        <dbReference type="EC" id="2.7.1.30"/>
    </reaction>
</comment>
<protein>
    <recommendedName>
        <fullName evidence="3">glycerol kinase</fullName>
        <ecNumber evidence="3">2.7.1.30</ecNumber>
    </recommendedName>
    <alternativeName>
        <fullName evidence="9">ATP:glycerol 3-phosphotransferase</fullName>
    </alternativeName>
</protein>
<dbReference type="PIRSF" id="PIRSF000538">
    <property type="entry name" value="GlpK"/>
    <property type="match status" value="1"/>
</dbReference>
<dbReference type="FunFam" id="3.30.420.40:FF:000007">
    <property type="entry name" value="Glycerol kinase"/>
    <property type="match status" value="1"/>
</dbReference>
<dbReference type="AlphaFoldDB" id="A0A437QG02"/>
<dbReference type="NCBIfam" id="TIGR01311">
    <property type="entry name" value="glycerol_kin"/>
    <property type="match status" value="1"/>
</dbReference>
<dbReference type="InterPro" id="IPR018485">
    <property type="entry name" value="FGGY_C"/>
</dbReference>
<dbReference type="EC" id="2.7.1.30" evidence="3"/>
<evidence type="ECO:0000256" key="3">
    <source>
        <dbReference type="ARBA" id="ARBA00012099"/>
    </source>
</evidence>
<evidence type="ECO:0000259" key="13">
    <source>
        <dbReference type="Pfam" id="PF02782"/>
    </source>
</evidence>
<evidence type="ECO:0000256" key="9">
    <source>
        <dbReference type="ARBA" id="ARBA00043149"/>
    </source>
</evidence>
<dbReference type="EMBL" id="SACS01000021">
    <property type="protein sequence ID" value="RVU33489.1"/>
    <property type="molecule type" value="Genomic_DNA"/>
</dbReference>
<dbReference type="InterPro" id="IPR000577">
    <property type="entry name" value="Carb_kinase_FGGY"/>
</dbReference>
<evidence type="ECO:0000256" key="6">
    <source>
        <dbReference type="ARBA" id="ARBA00022777"/>
    </source>
</evidence>
<evidence type="ECO:0000256" key="8">
    <source>
        <dbReference type="ARBA" id="ARBA00022840"/>
    </source>
</evidence>
<comment type="caution">
    <text evidence="14">The sequence shown here is derived from an EMBL/GenBank/DDBJ whole genome shotgun (WGS) entry which is preliminary data.</text>
</comment>
<name>A0A437QG02_9GAMM</name>
<dbReference type="InterPro" id="IPR043129">
    <property type="entry name" value="ATPase_NBD"/>
</dbReference>
<dbReference type="GO" id="GO:0005829">
    <property type="term" value="C:cytosol"/>
    <property type="evidence" value="ECO:0007669"/>
    <property type="project" value="TreeGrafter"/>
</dbReference>
<evidence type="ECO:0000256" key="2">
    <source>
        <dbReference type="ARBA" id="ARBA00009156"/>
    </source>
</evidence>
<evidence type="ECO:0000259" key="12">
    <source>
        <dbReference type="Pfam" id="PF00370"/>
    </source>
</evidence>
<evidence type="ECO:0000313" key="14">
    <source>
        <dbReference type="EMBL" id="RVU33489.1"/>
    </source>
</evidence>
<dbReference type="CDD" id="cd07786">
    <property type="entry name" value="FGGY_EcGK_like"/>
    <property type="match status" value="1"/>
</dbReference>
<evidence type="ECO:0000256" key="4">
    <source>
        <dbReference type="ARBA" id="ARBA00022679"/>
    </source>
</evidence>
<keyword evidence="6 11" id="KW-0418">Kinase</keyword>
<proteinExistence type="inferred from homology"/>
<dbReference type="PROSITE" id="PS00445">
    <property type="entry name" value="FGGY_KINASES_2"/>
    <property type="match status" value="1"/>
</dbReference>
<evidence type="ECO:0000256" key="11">
    <source>
        <dbReference type="RuleBase" id="RU003733"/>
    </source>
</evidence>
<dbReference type="SUPFAM" id="SSF53067">
    <property type="entry name" value="Actin-like ATPase domain"/>
    <property type="match status" value="2"/>
</dbReference>
<dbReference type="GO" id="GO:0005524">
    <property type="term" value="F:ATP binding"/>
    <property type="evidence" value="ECO:0007669"/>
    <property type="project" value="UniProtKB-KW"/>
</dbReference>
<organism evidence="14 15">
    <name type="scientific">Rheinheimera riviphila</name>
    <dbReference type="NCBI Taxonomy" id="1834037"/>
    <lineage>
        <taxon>Bacteria</taxon>
        <taxon>Pseudomonadati</taxon>
        <taxon>Pseudomonadota</taxon>
        <taxon>Gammaproteobacteria</taxon>
        <taxon>Chromatiales</taxon>
        <taxon>Chromatiaceae</taxon>
        <taxon>Rheinheimera</taxon>
    </lineage>
</organism>
<comment type="pathway">
    <text evidence="1">Polyol metabolism; glycerol degradation via glycerol kinase pathway; sn-glycerol 3-phosphate from glycerol: step 1/1.</text>
</comment>
<dbReference type="NCBIfam" id="NF000756">
    <property type="entry name" value="PRK00047.1"/>
    <property type="match status" value="1"/>
</dbReference>
<keyword evidence="7" id="KW-0319">Glycerol metabolism</keyword>
<evidence type="ECO:0000256" key="10">
    <source>
        <dbReference type="ARBA" id="ARBA00052101"/>
    </source>
</evidence>
<feature type="domain" description="Carbohydrate kinase FGGY N-terminal" evidence="12">
    <location>
        <begin position="5"/>
        <end position="249"/>
    </location>
</feature>
<dbReference type="Gene3D" id="3.30.420.40">
    <property type="match status" value="2"/>
</dbReference>
<dbReference type="PANTHER" id="PTHR10196">
    <property type="entry name" value="SUGAR KINASE"/>
    <property type="match status" value="1"/>
</dbReference>
<dbReference type="Pfam" id="PF02782">
    <property type="entry name" value="FGGY_C"/>
    <property type="match status" value="1"/>
</dbReference>
<evidence type="ECO:0000256" key="5">
    <source>
        <dbReference type="ARBA" id="ARBA00022741"/>
    </source>
</evidence>
<dbReference type="GO" id="GO:0006072">
    <property type="term" value="P:glycerol-3-phosphate metabolic process"/>
    <property type="evidence" value="ECO:0007669"/>
    <property type="project" value="InterPro"/>
</dbReference>
<keyword evidence="4 11" id="KW-0808">Transferase</keyword>
<accession>A0A437QG02</accession>
<comment type="similarity">
    <text evidence="2 11">Belongs to the FGGY kinase family.</text>
</comment>
<dbReference type="InterPro" id="IPR005999">
    <property type="entry name" value="Glycerol_kin"/>
</dbReference>
<evidence type="ECO:0000313" key="15">
    <source>
        <dbReference type="Proteomes" id="UP000283077"/>
    </source>
</evidence>
<feature type="domain" description="Carbohydrate kinase FGGY C-terminal" evidence="13">
    <location>
        <begin position="259"/>
        <end position="446"/>
    </location>
</feature>
<evidence type="ECO:0000256" key="1">
    <source>
        <dbReference type="ARBA" id="ARBA00005190"/>
    </source>
</evidence>
<gene>
    <name evidence="14" type="primary">glpK</name>
    <name evidence="14" type="ORF">EOE67_16650</name>
</gene>
<reference evidence="14 15" key="1">
    <citation type="submission" date="2019-01" db="EMBL/GenBank/DDBJ databases">
        <authorList>
            <person name="Chen W.-M."/>
        </authorList>
    </citation>
    <scope>NUCLEOTIDE SEQUENCE [LARGE SCALE GENOMIC DNA]</scope>
    <source>
        <strain evidence="14 15">KYPC3</strain>
    </source>
</reference>
<sequence>MPQPVILAIDQGTSSSRAMLFSRDGELLAQAQQELNCHFPQSGWVEQDAELIWLSVLAVCRDVLAQAVALDLEVTGIGISNQRETTVLWHQQSGDVLAPAIVWQDRRTADYCQQLQIHAPLVRKKTGLELDPYFSASKIRWLLDHQPEVKQALDDQQLAFGTIDSFLLWRLTGGKVHATDTSNASRTLLLNLQSLSWDTELLQLFDIPLEMLPQVKQSADDFGRCDAKWFGTELPILALIGDQQAAAIGQGCVSSGSLKSTYGTGCFALLNTGCQPLISEQRLLCTVASTVQGQTQYALEGAIFVAGAAVKWLRDQLGIIQCASETEALAASLPDNGGVYLVPAFTGLAAPYWRSDVKASLSGLSLGSGKAHLARAVLEAVVYQTSDLLQAMQADGASISQLQIDGGMVANNWFCQHLADVLNLTVLRPAVADTSAYGAALLAGVQAGWYGSLAETALVQKAVTCFTPAMAASERAMLLEDWRHAVHKVLS</sequence>
<keyword evidence="5" id="KW-0547">Nucleotide-binding</keyword>
<dbReference type="Proteomes" id="UP000283077">
    <property type="component" value="Unassembled WGS sequence"/>
</dbReference>
<dbReference type="InterPro" id="IPR018483">
    <property type="entry name" value="Carb_kinase_FGGY_CS"/>
</dbReference>
<dbReference type="InterPro" id="IPR018484">
    <property type="entry name" value="FGGY_N"/>
</dbReference>
<keyword evidence="8" id="KW-0067">ATP-binding</keyword>
<dbReference type="FunFam" id="3.30.420.40:FF:000008">
    <property type="entry name" value="Glycerol kinase"/>
    <property type="match status" value="1"/>
</dbReference>
<dbReference type="GO" id="GO:0019563">
    <property type="term" value="P:glycerol catabolic process"/>
    <property type="evidence" value="ECO:0007669"/>
    <property type="project" value="TreeGrafter"/>
</dbReference>
<dbReference type="OrthoDB" id="9805576at2"/>
<dbReference type="PROSITE" id="PS00933">
    <property type="entry name" value="FGGY_KINASES_1"/>
    <property type="match status" value="1"/>
</dbReference>